<dbReference type="Proteomes" id="UP000031443">
    <property type="component" value="Unassembled WGS sequence"/>
</dbReference>
<feature type="region of interest" description="Disordered" evidence="2">
    <location>
        <begin position="1158"/>
        <end position="1196"/>
    </location>
</feature>
<dbReference type="SUPFAM" id="SSF54001">
    <property type="entry name" value="Cysteine proteinases"/>
    <property type="match status" value="1"/>
</dbReference>
<evidence type="ECO:0000256" key="1">
    <source>
        <dbReference type="ARBA" id="ARBA00005968"/>
    </source>
</evidence>
<dbReference type="InterPro" id="IPR050779">
    <property type="entry name" value="Transglutaminase"/>
</dbReference>
<proteinExistence type="inferred from homology"/>
<keyword evidence="4" id="KW-0808">Transferase</keyword>
<dbReference type="FunFam" id="2.60.40.10:FF:000278">
    <property type="entry name" value="Protein-glutamine gamma-glutamyltransferase 2"/>
    <property type="match status" value="1"/>
</dbReference>
<dbReference type="Gene3D" id="3.90.260.10">
    <property type="entry name" value="Transglutaminase-like"/>
    <property type="match status" value="2"/>
</dbReference>
<feature type="compositionally biased region" description="Polar residues" evidence="2">
    <location>
        <begin position="1184"/>
        <end position="1196"/>
    </location>
</feature>
<dbReference type="SUPFAM" id="SSF81296">
    <property type="entry name" value="E set domains"/>
    <property type="match status" value="1"/>
</dbReference>
<comment type="similarity">
    <text evidence="1">Belongs to the transglutaminase superfamily. Transglutaminase family.</text>
</comment>
<dbReference type="Pfam" id="PF00927">
    <property type="entry name" value="Transglut_C"/>
    <property type="match status" value="2"/>
</dbReference>
<dbReference type="Gene3D" id="2.60.40.10">
    <property type="entry name" value="Immunoglobulins"/>
    <property type="match status" value="3"/>
</dbReference>
<dbReference type="GO" id="GO:0003810">
    <property type="term" value="F:protein-glutamine gamma-glutamyltransferase activity"/>
    <property type="evidence" value="ECO:0007669"/>
    <property type="project" value="InterPro"/>
</dbReference>
<dbReference type="SMART" id="SM00460">
    <property type="entry name" value="TGc"/>
    <property type="match status" value="1"/>
</dbReference>
<dbReference type="Pfam" id="PF01841">
    <property type="entry name" value="Transglut_core"/>
    <property type="match status" value="1"/>
</dbReference>
<dbReference type="FunFam" id="2.60.40.10:FF:001971">
    <property type="entry name" value="Protein-glutamine gamma-glutamyltransferase 5"/>
    <property type="match status" value="1"/>
</dbReference>
<dbReference type="FunFam" id="2.60.40.10:FF:000090">
    <property type="entry name" value="Protein-glutamine gamma-glutamyltransferase 2"/>
    <property type="match status" value="1"/>
</dbReference>
<name>M7AWZ6_CHEMY</name>
<evidence type="ECO:0000259" key="3">
    <source>
        <dbReference type="SMART" id="SM00460"/>
    </source>
</evidence>
<dbReference type="eggNOG" id="ENOG502QTRA">
    <property type="taxonomic scope" value="Eukaryota"/>
</dbReference>
<dbReference type="SUPFAM" id="SSF49309">
    <property type="entry name" value="Transglutaminase, two C-terminal domains"/>
    <property type="match status" value="2"/>
</dbReference>
<keyword evidence="5" id="KW-1185">Reference proteome</keyword>
<dbReference type="InterPro" id="IPR036238">
    <property type="entry name" value="Transglutaminase_C_sf"/>
</dbReference>
<dbReference type="EMBL" id="KB557569">
    <property type="protein sequence ID" value="EMP29274.1"/>
    <property type="molecule type" value="Genomic_DNA"/>
</dbReference>
<dbReference type="InterPro" id="IPR002931">
    <property type="entry name" value="Transglutaminase-like"/>
</dbReference>
<dbReference type="InterPro" id="IPR038765">
    <property type="entry name" value="Papain-like_cys_pep_sf"/>
</dbReference>
<dbReference type="InterPro" id="IPR013783">
    <property type="entry name" value="Ig-like_fold"/>
</dbReference>
<gene>
    <name evidence="4" type="ORF">UY3_13622</name>
</gene>
<feature type="domain" description="Transglutaminase-like" evidence="3">
    <location>
        <begin position="325"/>
        <end position="416"/>
    </location>
</feature>
<dbReference type="PANTHER" id="PTHR11590:SF75">
    <property type="entry name" value="TRANSGLUTAMINASE-LIKE DOMAIN-CONTAINING PROTEIN"/>
    <property type="match status" value="1"/>
</dbReference>
<dbReference type="InterPro" id="IPR008958">
    <property type="entry name" value="Transglutaminase_C"/>
</dbReference>
<dbReference type="PANTHER" id="PTHR11590">
    <property type="entry name" value="PROTEIN-GLUTAMINE GAMMA-GLUTAMYLTRANSFERASE"/>
    <property type="match status" value="1"/>
</dbReference>
<organism evidence="4 5">
    <name type="scientific">Chelonia mydas</name>
    <name type="common">Green sea-turtle</name>
    <name type="synonym">Chelonia agassizi</name>
    <dbReference type="NCBI Taxonomy" id="8469"/>
    <lineage>
        <taxon>Eukaryota</taxon>
        <taxon>Metazoa</taxon>
        <taxon>Chordata</taxon>
        <taxon>Craniata</taxon>
        <taxon>Vertebrata</taxon>
        <taxon>Euteleostomi</taxon>
        <taxon>Archelosauria</taxon>
        <taxon>Testudinata</taxon>
        <taxon>Testudines</taxon>
        <taxon>Cryptodira</taxon>
        <taxon>Durocryptodira</taxon>
        <taxon>Americhelydia</taxon>
        <taxon>Chelonioidea</taxon>
        <taxon>Cheloniidae</taxon>
        <taxon>Chelonia</taxon>
    </lineage>
</organism>
<evidence type="ECO:0000256" key="2">
    <source>
        <dbReference type="SAM" id="MobiDB-lite"/>
    </source>
</evidence>
<dbReference type="AlphaFoldDB" id="M7AWZ6"/>
<evidence type="ECO:0000313" key="4">
    <source>
        <dbReference type="EMBL" id="EMP29274.1"/>
    </source>
</evidence>
<dbReference type="Pfam" id="PF00868">
    <property type="entry name" value="Transglut_N"/>
    <property type="match status" value="1"/>
</dbReference>
<accession>M7AWZ6</accession>
<dbReference type="InterPro" id="IPR036985">
    <property type="entry name" value="Transglutaminase-like_sf"/>
</dbReference>
<reference evidence="5" key="1">
    <citation type="journal article" date="2013" name="Nat. Genet.">
        <title>The draft genomes of soft-shell turtle and green sea turtle yield insights into the development and evolution of the turtle-specific body plan.</title>
        <authorList>
            <person name="Wang Z."/>
            <person name="Pascual-Anaya J."/>
            <person name="Zadissa A."/>
            <person name="Li W."/>
            <person name="Niimura Y."/>
            <person name="Huang Z."/>
            <person name="Li C."/>
            <person name="White S."/>
            <person name="Xiong Z."/>
            <person name="Fang D."/>
            <person name="Wang B."/>
            <person name="Ming Y."/>
            <person name="Chen Y."/>
            <person name="Zheng Y."/>
            <person name="Kuraku S."/>
            <person name="Pignatelli M."/>
            <person name="Herrero J."/>
            <person name="Beal K."/>
            <person name="Nozawa M."/>
            <person name="Li Q."/>
            <person name="Wang J."/>
            <person name="Zhang H."/>
            <person name="Yu L."/>
            <person name="Shigenobu S."/>
            <person name="Wang J."/>
            <person name="Liu J."/>
            <person name="Flicek P."/>
            <person name="Searle S."/>
            <person name="Wang J."/>
            <person name="Kuratani S."/>
            <person name="Yin Y."/>
            <person name="Aken B."/>
            <person name="Zhang G."/>
            <person name="Irie N."/>
        </authorList>
    </citation>
    <scope>NUCLEOTIDE SEQUENCE [LARGE SCALE GENOMIC DNA]</scope>
</reference>
<dbReference type="InterPro" id="IPR014756">
    <property type="entry name" value="Ig_E-set"/>
</dbReference>
<sequence>MESQTVPLGTPVYLATQAGVSAIALADVDLNCPYNCKNHNTHFFGTDKQIVRRGQAFNFYVNFQNREWDDARDTISFTVETGIRPCESNGTKGNFSLGKCIDHSCWSACYKPHQKRCMNITLFPPTNACIGRHILNMHVTSCDRTYDRCLGDFYILFNPWCADDPVYMYNEAHRKEYVLNEQGMLYQGVHKHITSRPWHFGQFEDGILDICLKLLDMGANYHHDSDRESSWRNDPVHVSMVVNHMICGHSSNSIMKVPQNNDYLQGAKPLSWNGSVPILQQWYKGRCRPVRYGDSASLASVMCTGLADRGGYAGSPPRSPYGPGAVNRGQWEPQSAEPADAAVMRCLGIPSRVVTNFYSPQRAENPLVVNELFDCTGKTLRGKDSLWSYHCWNESWMARRDLNQCCGDWQCLDPTPLETGRGSICCGPTSVRSIKDGNLDLDYDGHHMFSRLNAGCVGWLSQGSVSKTKVYYDIWPCGQYISTKCIGSDLREDITRAYKYELGSLKDKEAFYRAYRKIHSGYCNAPNSDIDREVASLRNPFLSDAGIAMRLKMANCPVYGQDVCLQWVLENLRKEPKNLNFNLCAQVMTRNGCPLDQFWKDNMNVILGPREVKTIPLHIPFDQYGSHLSDYNIMRVVAVSEPECGGEVLMVNRDIVINKPPLDIKFLGKPRVHATCTAEISFCNPLQEDLRNCVLSLEGYGLFKDLKTIDLGTLAANHQARTIVEFTPYREGCHRLLANFRCHKFGYCKGYASADVESSAPQVVCGSAPQVVCGSVPQVVCGSAPQVVCGSGPQVVCGSSPQVVCGSGPQAVCSSSPQVVCGSDSQSACDYVCIPVCNSGYGPAGDSGGPLVYDYVCLPVGHPMCESVYRAAAASAPYSMSDSVSRSVCDNVSRLLGVPVSFSMSDPRSAPASHPMSAPVVQGTRGSLPTPASYPVCPPVVQGMNSSMPNPPSYAMSLQMPPAMGGSVPAPPSYAMSLQMPSAVCSSVCTPSSYSTSVPMTEAACGSMPTPVSNPTCGPVSQSVSGSECAPVSCFASQSVSPPAASSVCAPVSRFAARSVCAPVSRPMARSVSIPTARSVCGSKWGPSCNSVPRSARGLASHSVWNATWVPASYSARNSTLRSAYGTLPRTEPQSTYGNLSRSVPLSAYGSLCRSDANSTYGTRSRPGPLSTYGTLSRPAPHSTYDTLSHSAPRSKYNTLPRSAWALTRAR</sequence>
<evidence type="ECO:0000313" key="5">
    <source>
        <dbReference type="Proteomes" id="UP000031443"/>
    </source>
</evidence>
<dbReference type="InterPro" id="IPR001102">
    <property type="entry name" value="Transglutaminase_N"/>
</dbReference>
<protein>
    <submittedName>
        <fullName evidence="4">Protein-glutamine gamma-glutamyltransferase 5</fullName>
    </submittedName>
</protein>